<evidence type="ECO:0000256" key="5">
    <source>
        <dbReference type="ARBA" id="ARBA00022777"/>
    </source>
</evidence>
<dbReference type="PRINTS" id="PR00344">
    <property type="entry name" value="BCTRLSENSOR"/>
</dbReference>
<dbReference type="GO" id="GO:0004721">
    <property type="term" value="F:phosphoprotein phosphatase activity"/>
    <property type="evidence" value="ECO:0007669"/>
    <property type="project" value="TreeGrafter"/>
</dbReference>
<protein>
    <recommendedName>
        <fullName evidence="2">histidine kinase</fullName>
        <ecNumber evidence="2">2.7.13.3</ecNumber>
    </recommendedName>
</protein>
<proteinExistence type="predicted"/>
<dbReference type="InterPro" id="IPR050351">
    <property type="entry name" value="BphY/WalK/GraS-like"/>
</dbReference>
<evidence type="ECO:0000313" key="10">
    <source>
        <dbReference type="EMBL" id="CAB4625126.1"/>
    </source>
</evidence>
<evidence type="ECO:0000256" key="8">
    <source>
        <dbReference type="SAM" id="Phobius"/>
    </source>
</evidence>
<evidence type="ECO:0000256" key="4">
    <source>
        <dbReference type="ARBA" id="ARBA00022679"/>
    </source>
</evidence>
<dbReference type="SMART" id="SM00388">
    <property type="entry name" value="HisKA"/>
    <property type="match status" value="1"/>
</dbReference>
<dbReference type="PROSITE" id="PS50109">
    <property type="entry name" value="HIS_KIN"/>
    <property type="match status" value="1"/>
</dbReference>
<dbReference type="SUPFAM" id="SSF47384">
    <property type="entry name" value="Homodimeric domain of signal transducing histidine kinase"/>
    <property type="match status" value="1"/>
</dbReference>
<dbReference type="PANTHER" id="PTHR45453:SF1">
    <property type="entry name" value="PHOSPHATE REGULON SENSOR PROTEIN PHOR"/>
    <property type="match status" value="1"/>
</dbReference>
<keyword evidence="8" id="KW-0812">Transmembrane</keyword>
<evidence type="ECO:0000256" key="3">
    <source>
        <dbReference type="ARBA" id="ARBA00022553"/>
    </source>
</evidence>
<dbReference type="InterPro" id="IPR003594">
    <property type="entry name" value="HATPase_dom"/>
</dbReference>
<dbReference type="GO" id="GO:0000155">
    <property type="term" value="F:phosphorelay sensor kinase activity"/>
    <property type="evidence" value="ECO:0007669"/>
    <property type="project" value="InterPro"/>
</dbReference>
<gene>
    <name evidence="10" type="ORF">UFOPK1909_00835</name>
</gene>
<accession>A0A6J6IKS4</accession>
<keyword evidence="3" id="KW-0597">Phosphoprotein</keyword>
<dbReference type="SMART" id="SM00387">
    <property type="entry name" value="HATPase_c"/>
    <property type="match status" value="1"/>
</dbReference>
<dbReference type="GO" id="GO:0005886">
    <property type="term" value="C:plasma membrane"/>
    <property type="evidence" value="ECO:0007669"/>
    <property type="project" value="TreeGrafter"/>
</dbReference>
<dbReference type="EC" id="2.7.13.3" evidence="2"/>
<dbReference type="PANTHER" id="PTHR45453">
    <property type="entry name" value="PHOSPHATE REGULON SENSOR PROTEIN PHOR"/>
    <property type="match status" value="1"/>
</dbReference>
<keyword evidence="6" id="KW-0902">Two-component regulatory system</keyword>
<evidence type="ECO:0000259" key="9">
    <source>
        <dbReference type="PROSITE" id="PS50109"/>
    </source>
</evidence>
<name>A0A6J6IKS4_9ZZZZ</name>
<keyword evidence="7 8" id="KW-0472">Membrane</keyword>
<keyword evidence="4" id="KW-0808">Transferase</keyword>
<dbReference type="SUPFAM" id="SSF55874">
    <property type="entry name" value="ATPase domain of HSP90 chaperone/DNA topoisomerase II/histidine kinase"/>
    <property type="match status" value="1"/>
</dbReference>
<dbReference type="FunFam" id="1.10.287.130:FF:000001">
    <property type="entry name" value="Two-component sensor histidine kinase"/>
    <property type="match status" value="1"/>
</dbReference>
<dbReference type="CDD" id="cd00082">
    <property type="entry name" value="HisKA"/>
    <property type="match status" value="1"/>
</dbReference>
<dbReference type="InterPro" id="IPR036097">
    <property type="entry name" value="HisK_dim/P_sf"/>
</dbReference>
<dbReference type="InterPro" id="IPR004358">
    <property type="entry name" value="Sig_transdc_His_kin-like_C"/>
</dbReference>
<dbReference type="Pfam" id="PF00512">
    <property type="entry name" value="HisKA"/>
    <property type="match status" value="1"/>
</dbReference>
<feature type="transmembrane region" description="Helical" evidence="8">
    <location>
        <begin position="20"/>
        <end position="43"/>
    </location>
</feature>
<dbReference type="AlphaFoldDB" id="A0A6J6IKS4"/>
<dbReference type="CDD" id="cd00075">
    <property type="entry name" value="HATPase"/>
    <property type="match status" value="1"/>
</dbReference>
<keyword evidence="8" id="KW-1133">Transmembrane helix</keyword>
<sequence length="398" mass="42989">MPTLALGDIAESPSVKDVNTSLSIVLAAALGIGVGATVVWILGRLTRRVQMQKVAEQQAQDTVADLLDVLATAGLLLNDADVVIRSTNGAQALGLLNNRFLAHPELRDLVQRARQTGEPTEAEVEIQTGLQTGSTWLRARAAMLSDGNVLLTVADETESQRLEETRRDFVANISHELKTPIGAISLLSEALLDAGDDPGMVKKFSADLFKESRRLASLVQDIIQLSRLQGADLIKTATQVDLSGVITDAVERNQVLAERREIKLSWDAPLGTLVLGDSEMLTMAVKNLIENAILYSDNGAQVGVGLREEDGIAQISVTDTGVGIENEHLERIFERFYRADPSRSRETGGTGLGLSIVKHVALNHRGDVQVFSKPGFGSTFTLRLPVSVSQNQNNNEEN</sequence>
<dbReference type="Pfam" id="PF02518">
    <property type="entry name" value="HATPase_c"/>
    <property type="match status" value="1"/>
</dbReference>
<dbReference type="Gene3D" id="1.10.287.130">
    <property type="match status" value="1"/>
</dbReference>
<keyword evidence="5" id="KW-0418">Kinase</keyword>
<evidence type="ECO:0000256" key="6">
    <source>
        <dbReference type="ARBA" id="ARBA00023012"/>
    </source>
</evidence>
<dbReference type="EMBL" id="CAEZVD010000097">
    <property type="protein sequence ID" value="CAB4625126.1"/>
    <property type="molecule type" value="Genomic_DNA"/>
</dbReference>
<dbReference type="InterPro" id="IPR036890">
    <property type="entry name" value="HATPase_C_sf"/>
</dbReference>
<reference evidence="10" key="1">
    <citation type="submission" date="2020-05" db="EMBL/GenBank/DDBJ databases">
        <authorList>
            <person name="Chiriac C."/>
            <person name="Salcher M."/>
            <person name="Ghai R."/>
            <person name="Kavagutti S V."/>
        </authorList>
    </citation>
    <scope>NUCLEOTIDE SEQUENCE</scope>
</reference>
<evidence type="ECO:0000256" key="2">
    <source>
        <dbReference type="ARBA" id="ARBA00012438"/>
    </source>
</evidence>
<feature type="domain" description="Histidine kinase" evidence="9">
    <location>
        <begin position="172"/>
        <end position="388"/>
    </location>
</feature>
<dbReference type="FunFam" id="3.30.565.10:FF:000006">
    <property type="entry name" value="Sensor histidine kinase WalK"/>
    <property type="match status" value="1"/>
</dbReference>
<dbReference type="Gene3D" id="3.30.565.10">
    <property type="entry name" value="Histidine kinase-like ATPase, C-terminal domain"/>
    <property type="match status" value="1"/>
</dbReference>
<dbReference type="GO" id="GO:0016036">
    <property type="term" value="P:cellular response to phosphate starvation"/>
    <property type="evidence" value="ECO:0007669"/>
    <property type="project" value="TreeGrafter"/>
</dbReference>
<evidence type="ECO:0000256" key="1">
    <source>
        <dbReference type="ARBA" id="ARBA00000085"/>
    </source>
</evidence>
<evidence type="ECO:0000256" key="7">
    <source>
        <dbReference type="ARBA" id="ARBA00023136"/>
    </source>
</evidence>
<comment type="catalytic activity">
    <reaction evidence="1">
        <text>ATP + protein L-histidine = ADP + protein N-phospho-L-histidine.</text>
        <dbReference type="EC" id="2.7.13.3"/>
    </reaction>
</comment>
<dbReference type="InterPro" id="IPR005467">
    <property type="entry name" value="His_kinase_dom"/>
</dbReference>
<organism evidence="10">
    <name type="scientific">freshwater metagenome</name>
    <dbReference type="NCBI Taxonomy" id="449393"/>
    <lineage>
        <taxon>unclassified sequences</taxon>
        <taxon>metagenomes</taxon>
        <taxon>ecological metagenomes</taxon>
    </lineage>
</organism>
<dbReference type="InterPro" id="IPR003661">
    <property type="entry name" value="HisK_dim/P_dom"/>
</dbReference>